<reference evidence="2 3" key="1">
    <citation type="submission" date="2018-11" db="EMBL/GenBank/DDBJ databases">
        <title>Tabrizicola sp. isolated from sediment of alpine lake.</title>
        <authorList>
            <person name="Liu Z."/>
        </authorList>
    </citation>
    <scope>NUCLEOTIDE SEQUENCE [LARGE SCALE GENOMIC DNA]</scope>
    <source>
        <strain evidence="2 3">DRYC-M-16</strain>
    </source>
</reference>
<dbReference type="Proteomes" id="UP000297741">
    <property type="component" value="Unassembled WGS sequence"/>
</dbReference>
<keyword evidence="3" id="KW-1185">Reference proteome</keyword>
<protein>
    <submittedName>
        <fullName evidence="2">Uncharacterized protein</fullName>
    </submittedName>
</protein>
<proteinExistence type="predicted"/>
<evidence type="ECO:0000313" key="2">
    <source>
        <dbReference type="EMBL" id="TGD44097.1"/>
    </source>
</evidence>
<sequence>MIMRMPVLGLMACVAGPVQAQDTYNRIETPSGTATLTQQGVDSVLTIGGQGFVFEGMPYVSFGERLGDVVLLSVSSGGSACPAEFVWLDTRPGKVRITDRFGTCSDLAEVSWDAESVIVTLPSMRPGEGPVAFHWDGKAAAIREVALPQPPSGIPATAPPAAWLGRHPGEFLSAPEQRGRLLAQMGAEGLLDAQRIISVATTFETVGDWVVASGCQPHACDITEGAIAMYRDWLLVALWEKGKGVRVFGDQTGMMPAAIAKVMARQ</sequence>
<name>A0ABY2KN78_9RHOB</name>
<evidence type="ECO:0000256" key="1">
    <source>
        <dbReference type="SAM" id="SignalP"/>
    </source>
</evidence>
<feature type="chain" id="PRO_5045699668" evidence="1">
    <location>
        <begin position="21"/>
        <end position="266"/>
    </location>
</feature>
<dbReference type="EMBL" id="RPEM01000003">
    <property type="protein sequence ID" value="TGD44097.1"/>
    <property type="molecule type" value="Genomic_DNA"/>
</dbReference>
<feature type="signal peptide" evidence="1">
    <location>
        <begin position="1"/>
        <end position="20"/>
    </location>
</feature>
<gene>
    <name evidence="2" type="ORF">EEB11_05155</name>
</gene>
<evidence type="ECO:0000313" key="3">
    <source>
        <dbReference type="Proteomes" id="UP000297741"/>
    </source>
</evidence>
<accession>A0ABY2KN78</accession>
<organism evidence="2 3">
    <name type="scientific">Pseudotabrizicola sediminis</name>
    <dbReference type="NCBI Taxonomy" id="2486418"/>
    <lineage>
        <taxon>Bacteria</taxon>
        <taxon>Pseudomonadati</taxon>
        <taxon>Pseudomonadota</taxon>
        <taxon>Alphaproteobacteria</taxon>
        <taxon>Rhodobacterales</taxon>
        <taxon>Paracoccaceae</taxon>
        <taxon>Pseudotabrizicola</taxon>
    </lineage>
</organism>
<comment type="caution">
    <text evidence="2">The sequence shown here is derived from an EMBL/GenBank/DDBJ whole genome shotgun (WGS) entry which is preliminary data.</text>
</comment>
<keyword evidence="1" id="KW-0732">Signal</keyword>